<dbReference type="PANTHER" id="PTHR38340:SF1">
    <property type="entry name" value="S-LAYER PROTEIN"/>
    <property type="match status" value="1"/>
</dbReference>
<reference evidence="5" key="2">
    <citation type="submission" date="2020-09" db="EMBL/GenBank/DDBJ databases">
        <authorList>
            <person name="Sun Q."/>
            <person name="Kim S."/>
        </authorList>
    </citation>
    <scope>NUCLEOTIDE SEQUENCE</scope>
    <source>
        <strain evidence="5">KCTC 42650</strain>
    </source>
</reference>
<evidence type="ECO:0000313" key="6">
    <source>
        <dbReference type="Proteomes" id="UP000626220"/>
    </source>
</evidence>
<dbReference type="Gene3D" id="2.150.10.10">
    <property type="entry name" value="Serralysin-like metalloprotease, C-terminal"/>
    <property type="match status" value="2"/>
</dbReference>
<dbReference type="Pfam" id="PF13229">
    <property type="entry name" value="Beta_helix"/>
    <property type="match status" value="1"/>
</dbReference>
<dbReference type="InterPro" id="IPR050557">
    <property type="entry name" value="RTX_toxin/Mannuronan_C5-epim"/>
</dbReference>
<gene>
    <name evidence="5" type="ORF">GCM10017056_48280</name>
</gene>
<evidence type="ECO:0000313" key="5">
    <source>
        <dbReference type="EMBL" id="GHF71749.1"/>
    </source>
</evidence>
<comment type="subcellular location">
    <subcellularLocation>
        <location evidence="2">Secreted</location>
    </subcellularLocation>
</comment>
<dbReference type="RefSeq" id="WP_189682701.1">
    <property type="nucleotide sequence ID" value="NZ_BNCJ01000029.1"/>
</dbReference>
<dbReference type="PRINTS" id="PR00313">
    <property type="entry name" value="CABNDNGRPT"/>
</dbReference>
<name>A0A8J3H329_9RHOB</name>
<protein>
    <recommendedName>
        <fullName evidence="4">Right handed beta helix domain-containing protein</fullName>
    </recommendedName>
</protein>
<comment type="function">
    <text evidence="1">Converts beta-D-mannuronic acid (M) to alpha-L-guluronic acid (G), producing a polymer with gel-forming capacity, required for the formation of the cyst coat.</text>
</comment>
<dbReference type="SUPFAM" id="SSF51126">
    <property type="entry name" value="Pectin lyase-like"/>
    <property type="match status" value="1"/>
</dbReference>
<evidence type="ECO:0000256" key="2">
    <source>
        <dbReference type="ARBA" id="ARBA00004613"/>
    </source>
</evidence>
<dbReference type="Proteomes" id="UP000626220">
    <property type="component" value="Unassembled WGS sequence"/>
</dbReference>
<feature type="domain" description="Right handed beta helix" evidence="4">
    <location>
        <begin position="310"/>
        <end position="409"/>
    </location>
</feature>
<dbReference type="EMBL" id="BNCJ01000029">
    <property type="protein sequence ID" value="GHF71749.1"/>
    <property type="molecule type" value="Genomic_DNA"/>
</dbReference>
<dbReference type="InterPro" id="IPR011049">
    <property type="entry name" value="Serralysin-like_metalloprot_C"/>
</dbReference>
<dbReference type="PROSITE" id="PS00330">
    <property type="entry name" value="HEMOLYSIN_CALCIUM"/>
    <property type="match status" value="1"/>
</dbReference>
<dbReference type="InterPro" id="IPR039448">
    <property type="entry name" value="Beta_helix"/>
</dbReference>
<proteinExistence type="predicted"/>
<dbReference type="GO" id="GO:0005576">
    <property type="term" value="C:extracellular region"/>
    <property type="evidence" value="ECO:0007669"/>
    <property type="project" value="UniProtKB-SubCell"/>
</dbReference>
<sequence>MSGTDVFNATAIAGRVTTLDLDDTSVANVEIVTKASYGNVTVNPDNSLALVLTGTTETADLDFVIRITHNDGTSEVKTVAVDVVEGTQQGGWGIGDHYMLETDSQDRIVVEQGENHRKVYVSGSENALTFEDIAARENLTITDDSQWYRFLQEHPEYGATEDMAVAEEVGDLIWRLYSGAQNTGGEAHSNWLLFERGYTYSTLRIGTTGLPGESEVHPIYIGAYGEGEDPNIAAQLKFISPGSQNVVFQDLNFTGGIDAMRGANFLFDHVTVSDEMMNLQNLDSVTLRNSTIYDVFREEPLDPTAGWSSHSNRESGIYVSSSQGILLENSFFDHNGWADDYREDMSVEGGQPPSKYSHNIYLQYTNLDITLRDNIIMRGAAAGAQVRSGGFIEDNLFLDNNGGGFFGSGDAGSGNYSLFTGNVVTSAGYRDADEGISVLSGGWRNEGNSATLIGNIVAHLADPNNPAEEAAKEVTHWSLATATQNLPVYDNTIIYNWEGARLAPGTNDQNIDGLDTSVLNQTTIQMFAADLLGKPTATIAEFADYLRSMPGGDKLDGMVDADLVIAFFREGFGLETDLRAEAATLRFIPNELGDGVRWDNRLNWDSGDLPGTQDGDSVDLGGNVVYYSGITQLAGLAFGLQGTLNVNQGVLRVDGPISVDPSGAQLNVDKAGQIWIDGYSDLDVLKVDAAGGRFANTGIALGNIQMDVSDNAQVILATDGAEYIMRARSNLTVTGGDARVGFDGVAGGTAALLLTEGADLKFVAEGGKIGTIEEFYSGKYEQSGSGVRSGVNLGGATLEVDVSDVAALGQGSFELIHVDELIGTFGAINIVGLASNQAAKVVVNYTTDKVILHLGALGSGKGVATLQTVGEPSDAKADAGLYAILTDGHGVYPVDRPDGGFSDTLDGSENNDTLKGSMGNSQIKGFSGNDTLRGRAGEDTLHGGAGDDTLYGNRQADSLFGDDGNDTLFGGTSRDQLFGGKGDDMLWGELGNDRLTGGDGKDGFGFGENFGRDRIIDFQIGIDKIHLDYAGASFEDLLFRGRGGDTVINTSQGVIVLEGIAVGDLSVSDFVF</sequence>
<dbReference type="GO" id="GO:0005509">
    <property type="term" value="F:calcium ion binding"/>
    <property type="evidence" value="ECO:0007669"/>
    <property type="project" value="InterPro"/>
</dbReference>
<evidence type="ECO:0000256" key="3">
    <source>
        <dbReference type="ARBA" id="ARBA00022525"/>
    </source>
</evidence>
<dbReference type="SMART" id="SM00710">
    <property type="entry name" value="PbH1"/>
    <property type="match status" value="4"/>
</dbReference>
<dbReference type="InterPro" id="IPR018511">
    <property type="entry name" value="Hemolysin-typ_Ca-bd_CS"/>
</dbReference>
<dbReference type="PANTHER" id="PTHR38340">
    <property type="entry name" value="S-LAYER PROTEIN"/>
    <property type="match status" value="1"/>
</dbReference>
<evidence type="ECO:0000256" key="1">
    <source>
        <dbReference type="ARBA" id="ARBA00002822"/>
    </source>
</evidence>
<dbReference type="Pfam" id="PF00353">
    <property type="entry name" value="HemolysinCabind"/>
    <property type="match status" value="3"/>
</dbReference>
<organism evidence="5 6">
    <name type="scientific">Seohaeicola zhoushanensis</name>
    <dbReference type="NCBI Taxonomy" id="1569283"/>
    <lineage>
        <taxon>Bacteria</taxon>
        <taxon>Pseudomonadati</taxon>
        <taxon>Pseudomonadota</taxon>
        <taxon>Alphaproteobacteria</taxon>
        <taxon>Rhodobacterales</taxon>
        <taxon>Roseobacteraceae</taxon>
        <taxon>Seohaeicola</taxon>
    </lineage>
</organism>
<dbReference type="SUPFAM" id="SSF51120">
    <property type="entry name" value="beta-Roll"/>
    <property type="match status" value="2"/>
</dbReference>
<dbReference type="InterPro" id="IPR011050">
    <property type="entry name" value="Pectin_lyase_fold/virulence"/>
</dbReference>
<dbReference type="InterPro" id="IPR001343">
    <property type="entry name" value="Hemolysn_Ca-bd"/>
</dbReference>
<dbReference type="InterPro" id="IPR006626">
    <property type="entry name" value="PbH1"/>
</dbReference>
<accession>A0A8J3H329</accession>
<comment type="caution">
    <text evidence="5">The sequence shown here is derived from an EMBL/GenBank/DDBJ whole genome shotgun (WGS) entry which is preliminary data.</text>
</comment>
<keyword evidence="6" id="KW-1185">Reference proteome</keyword>
<keyword evidence="3" id="KW-0964">Secreted</keyword>
<reference evidence="5" key="1">
    <citation type="journal article" date="2014" name="Int. J. Syst. Evol. Microbiol.">
        <title>Complete genome sequence of Corynebacterium casei LMG S-19264T (=DSM 44701T), isolated from a smear-ripened cheese.</title>
        <authorList>
            <consortium name="US DOE Joint Genome Institute (JGI-PGF)"/>
            <person name="Walter F."/>
            <person name="Albersmeier A."/>
            <person name="Kalinowski J."/>
            <person name="Ruckert C."/>
        </authorList>
    </citation>
    <scope>NUCLEOTIDE SEQUENCE</scope>
    <source>
        <strain evidence="5">KCTC 42650</strain>
    </source>
</reference>
<dbReference type="AlphaFoldDB" id="A0A8J3H329"/>
<evidence type="ECO:0000259" key="4">
    <source>
        <dbReference type="Pfam" id="PF13229"/>
    </source>
</evidence>